<dbReference type="PANTHER" id="PTHR33873">
    <property type="entry name" value="TRANSCRIPTION FACTOR VOZ1"/>
    <property type="match status" value="1"/>
</dbReference>
<organism evidence="2 3">
    <name type="scientific">Zostera marina</name>
    <name type="common">Eelgrass</name>
    <dbReference type="NCBI Taxonomy" id="29655"/>
    <lineage>
        <taxon>Eukaryota</taxon>
        <taxon>Viridiplantae</taxon>
        <taxon>Streptophyta</taxon>
        <taxon>Embryophyta</taxon>
        <taxon>Tracheophyta</taxon>
        <taxon>Spermatophyta</taxon>
        <taxon>Magnoliopsida</taxon>
        <taxon>Liliopsida</taxon>
        <taxon>Zosteraceae</taxon>
        <taxon>Zostera</taxon>
    </lineage>
</organism>
<evidence type="ECO:0000313" key="2">
    <source>
        <dbReference type="EMBL" id="KMZ58531.1"/>
    </source>
</evidence>
<dbReference type="EMBL" id="LFYR01001927">
    <property type="protein sequence ID" value="KMZ58531.1"/>
    <property type="molecule type" value="Genomic_DNA"/>
</dbReference>
<dbReference type="AlphaFoldDB" id="A0A0K9NP50"/>
<accession>A0A0K9NP50</accession>
<feature type="region of interest" description="Disordered" evidence="1">
    <location>
        <begin position="1"/>
        <end position="25"/>
    </location>
</feature>
<proteinExistence type="predicted"/>
<evidence type="ECO:0000256" key="1">
    <source>
        <dbReference type="SAM" id="MobiDB-lite"/>
    </source>
</evidence>
<dbReference type="GO" id="GO:0043565">
    <property type="term" value="F:sequence-specific DNA binding"/>
    <property type="evidence" value="ECO:0000318"/>
    <property type="project" value="GO_Central"/>
</dbReference>
<comment type="caution">
    <text evidence="2">The sequence shown here is derived from an EMBL/GenBank/DDBJ whole genome shotgun (WGS) entry which is preliminary data.</text>
</comment>
<sequence length="579" mass="64562">MIDREGWGGGGKMRKGSRSGCKSASHQLFRDKAKNRVDDLQGVFSNLQFARKESRTGDVAVLEEQVHQMLREWKAELNEASPASSVHGCSQAQSDLSSDLRRFLQLGEEEDDATSKLSELPTMNPKSEPADVTVIQNNVQCHHDGETTVAYQENYYANSQEISMHDFHEMDGCKDPQMGLSDTIANCLEGADLLDYQQFNIPQDGSLNNQQYSIHQDAANNNQPYSIHQDAANNNEQFNIHQDVNRQFGINQDTCHNMFPNFDMIVSHGENVASNIADMLPLICPPASAFLRPKCALWDCPRPAKGTNCYEHYCSSVHAILAWNEGPPGMTPVLRPGGIDLKDGPLFAALTAKTQEKNVGIPECEGAATAKSPWNAPELFDLSVLEGESIREWLFFDKPRRAFESGNRKQRSLPDYSGRGWHESRKQVIKEFGGLKRSYYMDPQPLNHFEWHLYEYEINNCDACALYRLELKLVDPKKSGKGKVNGVSVVDLQQQMGKLNSDGSVDGGKRSVKFSRTKITQQKDVIVSSTIPGSYMGDNNAVNPCSGSDQIPPENESLVYGPNLPYGYTIDSLNQYFGT</sequence>
<dbReference type="Proteomes" id="UP000036987">
    <property type="component" value="Unassembled WGS sequence"/>
</dbReference>
<dbReference type="GO" id="GO:0045893">
    <property type="term" value="P:positive regulation of DNA-templated transcription"/>
    <property type="evidence" value="ECO:0000318"/>
    <property type="project" value="GO_Central"/>
</dbReference>
<dbReference type="OMA" id="SSEKKCC"/>
<protein>
    <submittedName>
        <fullName evidence="2">Vascular plant one zinc finger protein</fullName>
    </submittedName>
</protein>
<reference evidence="3" key="1">
    <citation type="journal article" date="2016" name="Nature">
        <title>The genome of the seagrass Zostera marina reveals angiosperm adaptation to the sea.</title>
        <authorList>
            <person name="Olsen J.L."/>
            <person name="Rouze P."/>
            <person name="Verhelst B."/>
            <person name="Lin Y.-C."/>
            <person name="Bayer T."/>
            <person name="Collen J."/>
            <person name="Dattolo E."/>
            <person name="De Paoli E."/>
            <person name="Dittami S."/>
            <person name="Maumus F."/>
            <person name="Michel G."/>
            <person name="Kersting A."/>
            <person name="Lauritano C."/>
            <person name="Lohaus R."/>
            <person name="Toepel M."/>
            <person name="Tonon T."/>
            <person name="Vanneste K."/>
            <person name="Amirebrahimi M."/>
            <person name="Brakel J."/>
            <person name="Bostroem C."/>
            <person name="Chovatia M."/>
            <person name="Grimwood J."/>
            <person name="Jenkins J.W."/>
            <person name="Jueterbock A."/>
            <person name="Mraz A."/>
            <person name="Stam W.T."/>
            <person name="Tice H."/>
            <person name="Bornberg-Bauer E."/>
            <person name="Green P.J."/>
            <person name="Pearson G.A."/>
            <person name="Procaccini G."/>
            <person name="Duarte C.M."/>
            <person name="Schmutz J."/>
            <person name="Reusch T.B.H."/>
            <person name="Van de Peer Y."/>
        </authorList>
    </citation>
    <scope>NUCLEOTIDE SEQUENCE [LARGE SCALE GENOMIC DNA]</scope>
    <source>
        <strain evidence="3">cv. Finnish</strain>
    </source>
</reference>
<dbReference type="GO" id="GO:0048578">
    <property type="term" value="P:positive regulation of long-day photoperiodism, flowering"/>
    <property type="evidence" value="ECO:0000318"/>
    <property type="project" value="GO_Central"/>
</dbReference>
<evidence type="ECO:0000313" key="3">
    <source>
        <dbReference type="Proteomes" id="UP000036987"/>
    </source>
</evidence>
<keyword evidence="3" id="KW-1185">Reference proteome</keyword>
<dbReference type="OrthoDB" id="1848362at2759"/>
<name>A0A0K9NP50_ZOSMR</name>
<dbReference type="PANTHER" id="PTHR33873:SF15">
    <property type="entry name" value="TRANSCRIPTION FACTOR VOZ2"/>
    <property type="match status" value="1"/>
</dbReference>
<gene>
    <name evidence="2" type="ORF">ZOSMA_76G00860</name>
</gene>
<dbReference type="InterPro" id="IPR039277">
    <property type="entry name" value="VOZ1/VOZ2"/>
</dbReference>
<dbReference type="GO" id="GO:0005634">
    <property type="term" value="C:nucleus"/>
    <property type="evidence" value="ECO:0000318"/>
    <property type="project" value="GO_Central"/>
</dbReference>